<accession>A0A8T2TTY8</accession>
<dbReference type="AlphaFoldDB" id="A0A8T2TTY8"/>
<keyword evidence="2" id="KW-1185">Reference proteome</keyword>
<evidence type="ECO:0000313" key="1">
    <source>
        <dbReference type="EMBL" id="KAH7426312.1"/>
    </source>
</evidence>
<dbReference type="EMBL" id="CM035416">
    <property type="protein sequence ID" value="KAH7426312.1"/>
    <property type="molecule type" value="Genomic_DNA"/>
</dbReference>
<organism evidence="1 2">
    <name type="scientific">Ceratopteris richardii</name>
    <name type="common">Triangle waterfern</name>
    <dbReference type="NCBI Taxonomy" id="49495"/>
    <lineage>
        <taxon>Eukaryota</taxon>
        <taxon>Viridiplantae</taxon>
        <taxon>Streptophyta</taxon>
        <taxon>Embryophyta</taxon>
        <taxon>Tracheophyta</taxon>
        <taxon>Polypodiopsida</taxon>
        <taxon>Polypodiidae</taxon>
        <taxon>Polypodiales</taxon>
        <taxon>Pteridineae</taxon>
        <taxon>Pteridaceae</taxon>
        <taxon>Parkerioideae</taxon>
        <taxon>Ceratopteris</taxon>
    </lineage>
</organism>
<reference evidence="1" key="1">
    <citation type="submission" date="2021-08" db="EMBL/GenBank/DDBJ databases">
        <title>WGS assembly of Ceratopteris richardii.</title>
        <authorList>
            <person name="Marchant D.B."/>
            <person name="Chen G."/>
            <person name="Jenkins J."/>
            <person name="Shu S."/>
            <person name="Leebens-Mack J."/>
            <person name="Grimwood J."/>
            <person name="Schmutz J."/>
            <person name="Soltis P."/>
            <person name="Soltis D."/>
            <person name="Chen Z.-H."/>
        </authorList>
    </citation>
    <scope>NUCLEOTIDE SEQUENCE</scope>
    <source>
        <strain evidence="1">Whitten #5841</strain>
        <tissue evidence="1">Leaf</tissue>
    </source>
</reference>
<name>A0A8T2TTY8_CERRI</name>
<dbReference type="Proteomes" id="UP000825935">
    <property type="component" value="Chromosome 11"/>
</dbReference>
<proteinExistence type="predicted"/>
<gene>
    <name evidence="1" type="ORF">KP509_11G094800</name>
</gene>
<dbReference type="OrthoDB" id="1935077at2759"/>
<evidence type="ECO:0000313" key="2">
    <source>
        <dbReference type="Proteomes" id="UP000825935"/>
    </source>
</evidence>
<sequence>MAQESRAWNRMLMMTESQLKVLLSNLIICVEEEDTKVAKLEQLLEWRRLHGDFGALASWDDEVEQVLLQIPDMPELPYDAQTWTMEMLLGYPRPDLQLECLLRGIDYDGADRKSELVEMMMVYAISSRCNTSQDSRIAD</sequence>
<comment type="caution">
    <text evidence="1">The sequence shown here is derived from an EMBL/GenBank/DDBJ whole genome shotgun (WGS) entry which is preliminary data.</text>
</comment>
<protein>
    <submittedName>
        <fullName evidence="1">Uncharacterized protein</fullName>
    </submittedName>
</protein>